<dbReference type="AlphaFoldDB" id="A0A4U5JB74"/>
<evidence type="ECO:0000313" key="1">
    <source>
        <dbReference type="EMBL" id="TKR26462.1"/>
    </source>
</evidence>
<sequence length="106" mass="11665">MTANAVRGGESAPTTSPTALPIDIPYRTRLSWGLGTRVVEDLDADRLCRWMGDGGWALAVFRATPETIVIRFRTPAGRELFYGAEAAVRSAVRSRLDATASWRRID</sequence>
<reference evidence="1 2" key="1">
    <citation type="submission" date="2019-04" db="EMBL/GenBank/DDBJ databases">
        <title>Natronomonas sp. F20-122 a newhaloarchaeon isolated from a saline saltern of Isla Bacuta, Huelva, Spain.</title>
        <authorList>
            <person name="Duran-Viseras A."/>
            <person name="Sanchez-Porro C."/>
            <person name="Ventosa A."/>
        </authorList>
    </citation>
    <scope>NUCLEOTIDE SEQUENCE [LARGE SCALE GENOMIC DNA]</scope>
    <source>
        <strain evidence="1 2">F20-122</strain>
    </source>
</reference>
<proteinExistence type="predicted"/>
<protein>
    <submittedName>
        <fullName evidence="1">Uncharacterized protein</fullName>
    </submittedName>
</protein>
<dbReference type="RefSeq" id="WP_137276378.1">
    <property type="nucleotide sequence ID" value="NZ_QKNX01000002.1"/>
</dbReference>
<comment type="caution">
    <text evidence="1">The sequence shown here is derived from an EMBL/GenBank/DDBJ whole genome shotgun (WGS) entry which is preliminary data.</text>
</comment>
<dbReference type="OrthoDB" id="166257at2157"/>
<accession>A0A4U5JB74</accession>
<name>A0A4U5JB74_9EURY</name>
<dbReference type="EMBL" id="QKNX01000002">
    <property type="protein sequence ID" value="TKR26462.1"/>
    <property type="molecule type" value="Genomic_DNA"/>
</dbReference>
<gene>
    <name evidence="1" type="ORF">DM868_08235</name>
</gene>
<evidence type="ECO:0000313" key="2">
    <source>
        <dbReference type="Proteomes" id="UP000308037"/>
    </source>
</evidence>
<keyword evidence="2" id="KW-1185">Reference proteome</keyword>
<organism evidence="1 2">
    <name type="scientific">Natronomonas salsuginis</name>
    <dbReference type="NCBI Taxonomy" id="2217661"/>
    <lineage>
        <taxon>Archaea</taxon>
        <taxon>Methanobacteriati</taxon>
        <taxon>Methanobacteriota</taxon>
        <taxon>Stenosarchaea group</taxon>
        <taxon>Halobacteria</taxon>
        <taxon>Halobacteriales</taxon>
        <taxon>Natronomonadaceae</taxon>
        <taxon>Natronomonas</taxon>
    </lineage>
</organism>
<dbReference type="Proteomes" id="UP000308037">
    <property type="component" value="Unassembled WGS sequence"/>
</dbReference>